<evidence type="ECO:0000313" key="1">
    <source>
        <dbReference type="EMBL" id="KAF2668978.1"/>
    </source>
</evidence>
<gene>
    <name evidence="1" type="ORF">BT63DRAFT_439729</name>
</gene>
<protein>
    <submittedName>
        <fullName evidence="1">Uncharacterized protein</fullName>
    </submittedName>
</protein>
<organism evidence="1 2">
    <name type="scientific">Microthyrium microscopicum</name>
    <dbReference type="NCBI Taxonomy" id="703497"/>
    <lineage>
        <taxon>Eukaryota</taxon>
        <taxon>Fungi</taxon>
        <taxon>Dikarya</taxon>
        <taxon>Ascomycota</taxon>
        <taxon>Pezizomycotina</taxon>
        <taxon>Dothideomycetes</taxon>
        <taxon>Dothideomycetes incertae sedis</taxon>
        <taxon>Microthyriales</taxon>
        <taxon>Microthyriaceae</taxon>
        <taxon>Microthyrium</taxon>
    </lineage>
</organism>
<name>A0A6A6UCZ2_9PEZI</name>
<dbReference type="Proteomes" id="UP000799302">
    <property type="component" value="Unassembled WGS sequence"/>
</dbReference>
<keyword evidence="2" id="KW-1185">Reference proteome</keyword>
<reference evidence="1" key="1">
    <citation type="journal article" date="2020" name="Stud. Mycol.">
        <title>101 Dothideomycetes genomes: a test case for predicting lifestyles and emergence of pathogens.</title>
        <authorList>
            <person name="Haridas S."/>
            <person name="Albert R."/>
            <person name="Binder M."/>
            <person name="Bloem J."/>
            <person name="Labutti K."/>
            <person name="Salamov A."/>
            <person name="Andreopoulos B."/>
            <person name="Baker S."/>
            <person name="Barry K."/>
            <person name="Bills G."/>
            <person name="Bluhm B."/>
            <person name="Cannon C."/>
            <person name="Castanera R."/>
            <person name="Culley D."/>
            <person name="Daum C."/>
            <person name="Ezra D."/>
            <person name="Gonzalez J."/>
            <person name="Henrissat B."/>
            <person name="Kuo A."/>
            <person name="Liang C."/>
            <person name="Lipzen A."/>
            <person name="Lutzoni F."/>
            <person name="Magnuson J."/>
            <person name="Mondo S."/>
            <person name="Nolan M."/>
            <person name="Ohm R."/>
            <person name="Pangilinan J."/>
            <person name="Park H.-J."/>
            <person name="Ramirez L."/>
            <person name="Alfaro M."/>
            <person name="Sun H."/>
            <person name="Tritt A."/>
            <person name="Yoshinaga Y."/>
            <person name="Zwiers L.-H."/>
            <person name="Turgeon B."/>
            <person name="Goodwin S."/>
            <person name="Spatafora J."/>
            <person name="Crous P."/>
            <person name="Grigoriev I."/>
        </authorList>
    </citation>
    <scope>NUCLEOTIDE SEQUENCE</scope>
    <source>
        <strain evidence="1">CBS 115976</strain>
    </source>
</reference>
<proteinExistence type="predicted"/>
<dbReference type="AlphaFoldDB" id="A0A6A6UCZ2"/>
<sequence length="472" mass="55171">MLCDTYLANVDGMLRVVPTKPPVTRWEPRSWPYIYPPVPKLHQTVLNFGQRPLRQPRLQQTSSLLRLPYEILDMIVKLAAFTPFVTRPRSASHKADYTVREFSTRHICLACPYYDPSTLIQVCYQLWLLARPLSFRSIYLDVEFDRNGNVHLSSLYSKVLASPKSFWKYCRSVHVRGYINTTRTQPSRQIIDVAAFIRITFGSIKCLSFRWCMTNDCPQEFSLMCSEMKSMRHLSLDCDEDFFNFLQYEALIVASRRIEYLTLENMEDTVLDELMSLTQSQSKWLTRLNISDPPYCSNPLLPYESIDLPNLQILHTDIRSGKWVAARWKYIAWELVSGCGPKTNTLMLDMHSTSIFEFDQRDGRSFRYILDQLAIHRPALRTLELIQPFHRELDHRRLADLVQLHEAPSSYARSSINNSLMTLENPYHVLEDIANHATELGITFRYPKPYFTDEELARVKETVEELSNQETR</sequence>
<dbReference type="EMBL" id="MU004235">
    <property type="protein sequence ID" value="KAF2668978.1"/>
    <property type="molecule type" value="Genomic_DNA"/>
</dbReference>
<accession>A0A6A6UCZ2</accession>
<evidence type="ECO:0000313" key="2">
    <source>
        <dbReference type="Proteomes" id="UP000799302"/>
    </source>
</evidence>